<dbReference type="Pfam" id="PF18758">
    <property type="entry name" value="KDZ"/>
    <property type="match status" value="1"/>
</dbReference>
<dbReference type="GeneID" id="6015131"/>
<dbReference type="RefSeq" id="XP_001838532.2">
    <property type="nucleotide sequence ID" value="XM_001838480.2"/>
</dbReference>
<accession>A8P3E3</accession>
<evidence type="ECO:0000313" key="3">
    <source>
        <dbReference type="EMBL" id="EAU83280.2"/>
    </source>
</evidence>
<protein>
    <recommendedName>
        <fullName evidence="2">CxC2-like cysteine cluster KDZ transposase-associated domain-containing protein</fullName>
    </recommendedName>
</protein>
<dbReference type="InterPro" id="IPR041457">
    <property type="entry name" value="CxC2_KDZ-assoc"/>
</dbReference>
<evidence type="ECO:0000259" key="2">
    <source>
        <dbReference type="Pfam" id="PF18803"/>
    </source>
</evidence>
<proteinExistence type="predicted"/>
<dbReference type="PANTHER" id="PTHR33096:SF1">
    <property type="entry name" value="CXC1-LIKE CYSTEINE CLUSTER ASSOCIATED WITH KDZ TRANSPOSASES DOMAIN-CONTAINING PROTEIN"/>
    <property type="match status" value="1"/>
</dbReference>
<feature type="region of interest" description="Disordered" evidence="1">
    <location>
        <begin position="717"/>
        <end position="744"/>
    </location>
</feature>
<sequence length="1001" mass="113760">MGRGNTRRYECEPPEKVYAYRAKLVKTKRNSAKIQLVPATFTTPKNKRRHTGESSKVYCCQCQGGIGVGETGIIAGDVFIPFDLPERDMTGGSNTSHSYLCEWREAKQEAYLDEMPTPSGDVTPAMGDLFYAPIAAGMAIEPILSIESRCGTKHTLHLLGFGDLDSFSLSAPPGAATSLQLRPLTYPTLYLCAMIPRMVPNLNDEPGKTTDLYPTSYKEARSAFTFELLDDYILQNLECHTSAFHYYSKLRRLTNKAFPKTVPDRYRELLRCSREWRRLKDLKRHGFGHLKRSPGEGEMALYCAACPQPGVNIPEGWQDDPEQWKYYVTLVADGNFTLLHRKQRGEDDVWLKNGEGYLVERTRYAKHISATTEKKEPQAPTCHEHRAVEDRSKTHKGCDVTGVGAFACSRHGAFAPGSVVDFQKGERQMNMDYGLCGAIRSTGASHARRLNLLYDIACQYCQHLVKRLKDGKYLNHWDSLEMVFGIGKFHVFGHQERCFVRHSPLFIEGTGWTSGEILESLWAILNEAGKATQTMTLAHRNEVLDSLIADSNFKKMINLVHQLGGRYVKSLKELTAAREAFELLDATASTAQRSAWQEQLNRALELRVHDVGAMDVLNVTIEKPPSRSKVQHDMMVNEQQGNYDVGVTSWLTLGLKIQESQLQLKAYIKSLPRADLRTDLQLVELMQRRERIQTDLDSFVATAVRLFPTVEFRGYDRPPDVAPEIDNDDPEDAEGTGLIEEEDNPFLNSDDCDIEDVEVPLPSSFTRLPETMTRARKKEIRLRIAQANDALEGIRTEIGHKSFLYRSNIRLADGKKQKTRGYQAIKAADSSLRHHLRLYNQSRWALNRLGAKPSTLERYRPIVREDTKAITAVYQPNAPGQSKATLSWIWSLDVKGDSDNSIYLNELYRVNWLRAKARLDRWKEEHVLLRSEMDWVINFFTMREQRCLSWAGLTSQQPGHSAYAFRQAEMWRLLASDAKMSFETAQKTVQSLKETSNGDWD</sequence>
<dbReference type="Proteomes" id="UP000001861">
    <property type="component" value="Unassembled WGS sequence"/>
</dbReference>
<dbReference type="InterPro" id="IPR040521">
    <property type="entry name" value="KDZ"/>
</dbReference>
<dbReference type="eggNOG" id="ENOG502SJ1F">
    <property type="taxonomic scope" value="Eukaryota"/>
</dbReference>
<keyword evidence="4" id="KW-1185">Reference proteome</keyword>
<organism evidence="3 4">
    <name type="scientific">Coprinopsis cinerea (strain Okayama-7 / 130 / ATCC MYA-4618 / FGSC 9003)</name>
    <name type="common">Inky cap fungus</name>
    <name type="synonym">Hormographiella aspergillata</name>
    <dbReference type="NCBI Taxonomy" id="240176"/>
    <lineage>
        <taxon>Eukaryota</taxon>
        <taxon>Fungi</taxon>
        <taxon>Dikarya</taxon>
        <taxon>Basidiomycota</taxon>
        <taxon>Agaricomycotina</taxon>
        <taxon>Agaricomycetes</taxon>
        <taxon>Agaricomycetidae</taxon>
        <taxon>Agaricales</taxon>
        <taxon>Agaricineae</taxon>
        <taxon>Psathyrellaceae</taxon>
        <taxon>Coprinopsis</taxon>
    </lineage>
</organism>
<dbReference type="EMBL" id="AACS02000004">
    <property type="protein sequence ID" value="EAU83280.2"/>
    <property type="molecule type" value="Genomic_DNA"/>
</dbReference>
<gene>
    <name evidence="3" type="ORF">CC1G_13152</name>
</gene>
<dbReference type="PANTHER" id="PTHR33096">
    <property type="entry name" value="CXC2 DOMAIN-CONTAINING PROTEIN"/>
    <property type="match status" value="1"/>
</dbReference>
<name>A8P3E3_COPC7</name>
<evidence type="ECO:0000313" key="4">
    <source>
        <dbReference type="Proteomes" id="UP000001861"/>
    </source>
</evidence>
<dbReference type="HOGENOM" id="CLU_003703_13_1_1"/>
<evidence type="ECO:0000256" key="1">
    <source>
        <dbReference type="SAM" id="MobiDB-lite"/>
    </source>
</evidence>
<reference evidence="3 4" key="1">
    <citation type="journal article" date="2010" name="Proc. Natl. Acad. Sci. U.S.A.">
        <title>Insights into evolution of multicellular fungi from the assembled chromosomes of the mushroom Coprinopsis cinerea (Coprinus cinereus).</title>
        <authorList>
            <person name="Stajich J.E."/>
            <person name="Wilke S.K."/>
            <person name="Ahren D."/>
            <person name="Au C.H."/>
            <person name="Birren B.W."/>
            <person name="Borodovsky M."/>
            <person name="Burns C."/>
            <person name="Canback B."/>
            <person name="Casselton L.A."/>
            <person name="Cheng C.K."/>
            <person name="Deng J."/>
            <person name="Dietrich F.S."/>
            <person name="Fargo D.C."/>
            <person name="Farman M.L."/>
            <person name="Gathman A.C."/>
            <person name="Goldberg J."/>
            <person name="Guigo R."/>
            <person name="Hoegger P.J."/>
            <person name="Hooker J.B."/>
            <person name="Huggins A."/>
            <person name="James T.Y."/>
            <person name="Kamada T."/>
            <person name="Kilaru S."/>
            <person name="Kodira C."/>
            <person name="Kues U."/>
            <person name="Kupfer D."/>
            <person name="Kwan H.S."/>
            <person name="Lomsadze A."/>
            <person name="Li W."/>
            <person name="Lilly W.W."/>
            <person name="Ma L.J."/>
            <person name="Mackey A.J."/>
            <person name="Manning G."/>
            <person name="Martin F."/>
            <person name="Muraguchi H."/>
            <person name="Natvig D.O."/>
            <person name="Palmerini H."/>
            <person name="Ramesh M.A."/>
            <person name="Rehmeyer C.J."/>
            <person name="Roe B.A."/>
            <person name="Shenoy N."/>
            <person name="Stanke M."/>
            <person name="Ter-Hovhannisyan V."/>
            <person name="Tunlid A."/>
            <person name="Velagapudi R."/>
            <person name="Vision T.J."/>
            <person name="Zeng Q."/>
            <person name="Zolan M.E."/>
            <person name="Pukkila P.J."/>
        </authorList>
    </citation>
    <scope>NUCLEOTIDE SEQUENCE [LARGE SCALE GENOMIC DNA]</scope>
    <source>
        <strain evidence="4">Okayama-7 / 130 / ATCC MYA-4618 / FGSC 9003</strain>
    </source>
</reference>
<feature type="domain" description="CxC2-like cysteine cluster KDZ transposase-associated" evidence="2">
    <location>
        <begin position="211"/>
        <end position="256"/>
    </location>
</feature>
<dbReference type="KEGG" id="cci:CC1G_13152"/>
<dbReference type="InParanoid" id="A8P3E3"/>
<comment type="caution">
    <text evidence="3">The sequence shown here is derived from an EMBL/GenBank/DDBJ whole genome shotgun (WGS) entry which is preliminary data.</text>
</comment>
<feature type="compositionally biased region" description="Acidic residues" evidence="1">
    <location>
        <begin position="723"/>
        <end position="744"/>
    </location>
</feature>
<dbReference type="VEuPathDB" id="FungiDB:CC1G_13152"/>
<dbReference type="Pfam" id="PF18803">
    <property type="entry name" value="CxC2"/>
    <property type="match status" value="1"/>
</dbReference>
<dbReference type="OrthoDB" id="3143151at2759"/>
<dbReference type="AlphaFoldDB" id="A8P3E3"/>